<dbReference type="GO" id="GO:0033863">
    <property type="term" value="F:ribose 1,5-bisphosphate phosphokinase activity"/>
    <property type="evidence" value="ECO:0007669"/>
    <property type="project" value="UniProtKB-UniRule"/>
</dbReference>
<evidence type="ECO:0000313" key="9">
    <source>
        <dbReference type="Proteomes" id="UP000199074"/>
    </source>
</evidence>
<dbReference type="OrthoDB" id="341217at2"/>
<sequence length="183" mass="19972">MNGTFVAVVGSSGAGKDSVMAYARDRLQRDVTIVRRVVTRPADGGSEDHDSMTMDQFVAAETEGRFALSWEAHGLRYGLPIGLEEDLHAGRVVIANLSRAVLPRLMLRYPNAVVVEVTADPQVIAERLAGRGREDAEDIQRRMDRSVGVRMPASTVRIDNSGALEQAGEQFVSLIRDLLRVGV</sequence>
<evidence type="ECO:0000313" key="8">
    <source>
        <dbReference type="EMBL" id="SFV37252.1"/>
    </source>
</evidence>
<comment type="caution">
    <text evidence="6">Lacks conserved residue(s) required for the propagation of feature annotation.</text>
</comment>
<comment type="function">
    <text evidence="6">Catalyzes the phosphorylation of ribose 1,5-bisphosphate to 5-phospho-D-ribosyl alpha-1-diphosphate (PRPP).</text>
</comment>
<keyword evidence="3 6" id="KW-0808">Transferase</keyword>
<dbReference type="EC" id="2.7.4.23" evidence="6"/>
<organism evidence="8 9">
    <name type="scientific">Devosia crocina</name>
    <dbReference type="NCBI Taxonomy" id="429728"/>
    <lineage>
        <taxon>Bacteria</taxon>
        <taxon>Pseudomonadati</taxon>
        <taxon>Pseudomonadota</taxon>
        <taxon>Alphaproteobacteria</taxon>
        <taxon>Hyphomicrobiales</taxon>
        <taxon>Devosiaceae</taxon>
        <taxon>Devosia</taxon>
    </lineage>
</organism>
<evidence type="ECO:0000256" key="2">
    <source>
        <dbReference type="ARBA" id="ARBA00005069"/>
    </source>
</evidence>
<evidence type="ECO:0000259" key="7">
    <source>
        <dbReference type="SMART" id="SM00072"/>
    </source>
</evidence>
<dbReference type="EMBL" id="FPCK01000003">
    <property type="protein sequence ID" value="SFV37252.1"/>
    <property type="molecule type" value="Genomic_DNA"/>
</dbReference>
<dbReference type="AlphaFoldDB" id="A0A1I7NRM0"/>
<accession>A0A1I7NRM0</accession>
<dbReference type="InterPro" id="IPR027417">
    <property type="entry name" value="P-loop_NTPase"/>
</dbReference>
<dbReference type="GO" id="GO:0005524">
    <property type="term" value="F:ATP binding"/>
    <property type="evidence" value="ECO:0007669"/>
    <property type="project" value="UniProtKB-KW"/>
</dbReference>
<evidence type="ECO:0000256" key="1">
    <source>
        <dbReference type="ARBA" id="ARBA00000373"/>
    </source>
</evidence>
<proteinExistence type="inferred from homology"/>
<dbReference type="STRING" id="429728.SAMN05216456_2828"/>
<keyword evidence="9" id="KW-1185">Reference proteome</keyword>
<evidence type="ECO:0000256" key="4">
    <source>
        <dbReference type="ARBA" id="ARBA00022741"/>
    </source>
</evidence>
<keyword evidence="5 6" id="KW-0067">ATP-binding</keyword>
<dbReference type="HAMAP" id="MF_00836">
    <property type="entry name" value="PhnN"/>
    <property type="match status" value="1"/>
</dbReference>
<dbReference type="GO" id="GO:0019634">
    <property type="term" value="P:organic phosphonate metabolic process"/>
    <property type="evidence" value="ECO:0007669"/>
    <property type="project" value="UniProtKB-UniRule"/>
</dbReference>
<comment type="pathway">
    <text evidence="2 6">Metabolic intermediate biosynthesis; 5-phospho-alpha-D-ribose 1-diphosphate biosynthesis; 5-phospho-alpha-D-ribose 1-diphosphate from D-ribose 5-phosphate (route II): step 3/3.</text>
</comment>
<keyword evidence="8" id="KW-0418">Kinase</keyword>
<dbReference type="SMART" id="SM00072">
    <property type="entry name" value="GuKc"/>
    <property type="match status" value="1"/>
</dbReference>
<evidence type="ECO:0000256" key="5">
    <source>
        <dbReference type="ARBA" id="ARBA00022840"/>
    </source>
</evidence>
<dbReference type="RefSeq" id="WP_092425639.1">
    <property type="nucleotide sequence ID" value="NZ_FPCK01000003.1"/>
</dbReference>
<dbReference type="UniPathway" id="UPA00087">
    <property type="reaction ID" value="UER00175"/>
</dbReference>
<dbReference type="GO" id="GO:0006015">
    <property type="term" value="P:5-phosphoribose 1-diphosphate biosynthetic process"/>
    <property type="evidence" value="ECO:0007669"/>
    <property type="project" value="UniProtKB-UniRule"/>
</dbReference>
<protein>
    <recommendedName>
        <fullName evidence="6">Ribose 1,5-bisphosphate phosphokinase PhnN</fullName>
        <ecNumber evidence="6">2.7.4.23</ecNumber>
    </recommendedName>
    <alternativeName>
        <fullName evidence="6">Ribose 1,5-bisphosphokinase</fullName>
    </alternativeName>
</protein>
<dbReference type="Proteomes" id="UP000199074">
    <property type="component" value="Unassembled WGS sequence"/>
</dbReference>
<feature type="domain" description="Guanylate kinase/L-type calcium channel beta subunit" evidence="7">
    <location>
        <begin position="2"/>
        <end position="179"/>
    </location>
</feature>
<dbReference type="SUPFAM" id="SSF52540">
    <property type="entry name" value="P-loop containing nucleoside triphosphate hydrolases"/>
    <property type="match status" value="1"/>
</dbReference>
<gene>
    <name evidence="6" type="primary">phnN</name>
    <name evidence="8" type="ORF">SAMN05216456_2828</name>
</gene>
<comment type="similarity">
    <text evidence="6">Belongs to the ribose 1,5-bisphosphokinase family.</text>
</comment>
<comment type="catalytic activity">
    <reaction evidence="1 6">
        <text>alpha-D-ribose 1,5-bisphosphate + ATP = 5-phospho-alpha-D-ribose 1-diphosphate + ADP</text>
        <dbReference type="Rhea" id="RHEA:20109"/>
        <dbReference type="ChEBI" id="CHEBI:30616"/>
        <dbReference type="ChEBI" id="CHEBI:58017"/>
        <dbReference type="ChEBI" id="CHEBI:68688"/>
        <dbReference type="ChEBI" id="CHEBI:456216"/>
        <dbReference type="EC" id="2.7.4.23"/>
    </reaction>
</comment>
<dbReference type="Gene3D" id="3.40.50.300">
    <property type="entry name" value="P-loop containing nucleotide triphosphate hydrolases"/>
    <property type="match status" value="1"/>
</dbReference>
<dbReference type="NCBIfam" id="TIGR02322">
    <property type="entry name" value="phosphon_PhnN"/>
    <property type="match status" value="1"/>
</dbReference>
<dbReference type="InterPro" id="IPR008145">
    <property type="entry name" value="GK/Ca_channel_bsu"/>
</dbReference>
<dbReference type="InterPro" id="IPR012699">
    <property type="entry name" value="PhnN"/>
</dbReference>
<evidence type="ECO:0000256" key="3">
    <source>
        <dbReference type="ARBA" id="ARBA00022679"/>
    </source>
</evidence>
<evidence type="ECO:0000256" key="6">
    <source>
        <dbReference type="HAMAP-Rule" id="MF_00836"/>
    </source>
</evidence>
<reference evidence="8 9" key="1">
    <citation type="submission" date="2016-10" db="EMBL/GenBank/DDBJ databases">
        <authorList>
            <person name="de Groot N.N."/>
        </authorList>
    </citation>
    <scope>NUCLEOTIDE SEQUENCE [LARGE SCALE GENOMIC DNA]</scope>
    <source>
        <strain evidence="8 9">IPL20</strain>
    </source>
</reference>
<name>A0A1I7NRM0_9HYPH</name>
<keyword evidence="4 6" id="KW-0547">Nucleotide-binding</keyword>